<organism evidence="1 2">
    <name type="scientific">Acinetobacter lwoffii NCTC 5866 = CIP 64.10 = NIPH 512</name>
    <dbReference type="NCBI Taxonomy" id="981327"/>
    <lineage>
        <taxon>Bacteria</taxon>
        <taxon>Pseudomonadati</taxon>
        <taxon>Pseudomonadota</taxon>
        <taxon>Gammaproteobacteria</taxon>
        <taxon>Moraxellales</taxon>
        <taxon>Moraxellaceae</taxon>
        <taxon>Acinetobacter</taxon>
    </lineage>
</organism>
<evidence type="ECO:0000313" key="1">
    <source>
        <dbReference type="EMBL" id="ESJ96069.1"/>
    </source>
</evidence>
<reference evidence="1 2" key="1">
    <citation type="submission" date="2013-10" db="EMBL/GenBank/DDBJ databases">
        <title>The Genome Sequence of Acinetobacter lwoffii NIPH 512.</title>
        <authorList>
            <consortium name="The Broad Institute Genomics Platform"/>
            <consortium name="The Broad Institute Genome Sequencing Center for Infectious Disease"/>
            <person name="Cerqueira G."/>
            <person name="Feldgarden M."/>
            <person name="Courvalin P."/>
            <person name="Grillot-Courvalin C."/>
            <person name="Clermont D."/>
            <person name="Rocha E."/>
            <person name="Yoon E.-J."/>
            <person name="Nemec A."/>
            <person name="Young S.K."/>
            <person name="Zeng Q."/>
            <person name="Gargeya S."/>
            <person name="Fitzgerald M."/>
            <person name="Abouelleil A."/>
            <person name="Alvarado L."/>
            <person name="Berlin A.M."/>
            <person name="Chapman S.B."/>
            <person name="Gainer-Dewar J."/>
            <person name="Goldberg J."/>
            <person name="Gnerre S."/>
            <person name="Griggs A."/>
            <person name="Gujja S."/>
            <person name="Hansen M."/>
            <person name="Howarth C."/>
            <person name="Imamovic A."/>
            <person name="Ireland A."/>
            <person name="Larimer J."/>
            <person name="McCowan C."/>
            <person name="Murphy C."/>
            <person name="Pearson M."/>
            <person name="Poon T.W."/>
            <person name="Priest M."/>
            <person name="Roberts A."/>
            <person name="Saif S."/>
            <person name="Shea T."/>
            <person name="Sykes S."/>
            <person name="Wortman J."/>
            <person name="Nusbaum C."/>
            <person name="Birren B."/>
        </authorList>
    </citation>
    <scope>NUCLEOTIDE SEQUENCE [LARGE SCALE GENOMIC DNA]</scope>
    <source>
        <strain evidence="1 2">NIPH 512</strain>
    </source>
</reference>
<evidence type="ECO:0000313" key="2">
    <source>
        <dbReference type="Proteomes" id="UP000018465"/>
    </source>
</evidence>
<proteinExistence type="predicted"/>
<name>A0ABP2ZG92_ACILW</name>
<dbReference type="Proteomes" id="UP000018465">
    <property type="component" value="Unassembled WGS sequence"/>
</dbReference>
<evidence type="ECO:0008006" key="3">
    <source>
        <dbReference type="Google" id="ProtNLM"/>
    </source>
</evidence>
<dbReference type="RefSeq" id="WP_004646861.1">
    <property type="nucleotide sequence ID" value="NZ_KI530561.1"/>
</dbReference>
<dbReference type="SUPFAM" id="SSF49899">
    <property type="entry name" value="Concanavalin A-like lectins/glucanases"/>
    <property type="match status" value="1"/>
</dbReference>
<keyword evidence="2" id="KW-1185">Reference proteome</keyword>
<dbReference type="InterPro" id="IPR013320">
    <property type="entry name" value="ConA-like_dom_sf"/>
</dbReference>
<dbReference type="Gene3D" id="2.60.120.200">
    <property type="match status" value="1"/>
</dbReference>
<dbReference type="EMBL" id="AYHO01000002">
    <property type="protein sequence ID" value="ESJ96069.1"/>
    <property type="molecule type" value="Genomic_DNA"/>
</dbReference>
<protein>
    <recommendedName>
        <fullName evidence="3">LamG-like jellyroll fold domain-containing protein</fullName>
    </recommendedName>
</protein>
<comment type="caution">
    <text evidence="1">The sequence shown here is derived from an EMBL/GenBank/DDBJ whole genome shotgun (WGS) entry which is preliminary data.</text>
</comment>
<accession>A0ABP2ZG92</accession>
<sequence length="659" mass="71980">MPHKPGTGAIRGIVSEDGFPARKRVTLLDRTNFRQLATLVSGVDGDYVFSGLDPNTDDYMLFSVDDDREPETNFKDPIIYDRVQPINTAMSVRQVNDWFYNAQKNDMRAAFVPILATSSGNPNNVDSGSGYGATRWQTIGSAQLDGTYLGSSPVLPQLGKLLNNNSMLLMYPLVSHSEGNYYGSPSNQLSLEWVIDLDNVTGNPALYFAPLYKYVGADVPMEANLTPSSTSASDPGVQGYIGYISNRRTIQVGYNGSAGSSGMLSNPFSENLGGIGSATNMLEYLLPAELVGTTVHLIATIAVGSSTVATKLFVNGVKVAEKFLNHQRYVYTGTQVANTLILAGSKNADIEGSYTNRQLSKHTTGKIKTSLAALYYKYLSEAEVQAQFNALFNTERNPIVPTESGYPYLVKMMRPFLYIPMSVAPAEDNSITVPQDIGYFGSFTKNSTSNNVKLADTSIVVGRSLLSFEGGSLLNIRRNLQNVPARNAVSFAWVAAPTTGTPSATEVLFRHEFFVHNATYASAFAYHSWGLDRSVAGLWQIRYGSTITFDTPPEVGVQHHYAVTIDFVVGEAKLYVDGVLVEVKKGNYSPISPSANQVYAYVSSQQMNYYANLSIGSSTNLQTGVAQNFYNGVFGQFSAHPYLMTDREVEDMYDFLDVL</sequence>
<gene>
    <name evidence="1" type="ORF">P800_00892</name>
</gene>